<proteinExistence type="predicted"/>
<name>A0ABS8VEL5_DATST</name>
<protein>
    <submittedName>
        <fullName evidence="1">Uncharacterized protein</fullName>
    </submittedName>
</protein>
<organism evidence="1 2">
    <name type="scientific">Datura stramonium</name>
    <name type="common">Jimsonweed</name>
    <name type="synonym">Common thornapple</name>
    <dbReference type="NCBI Taxonomy" id="4076"/>
    <lineage>
        <taxon>Eukaryota</taxon>
        <taxon>Viridiplantae</taxon>
        <taxon>Streptophyta</taxon>
        <taxon>Embryophyta</taxon>
        <taxon>Tracheophyta</taxon>
        <taxon>Spermatophyta</taxon>
        <taxon>Magnoliopsida</taxon>
        <taxon>eudicotyledons</taxon>
        <taxon>Gunneridae</taxon>
        <taxon>Pentapetalae</taxon>
        <taxon>asterids</taxon>
        <taxon>lamiids</taxon>
        <taxon>Solanales</taxon>
        <taxon>Solanaceae</taxon>
        <taxon>Solanoideae</taxon>
        <taxon>Datureae</taxon>
        <taxon>Datura</taxon>
    </lineage>
</organism>
<reference evidence="1 2" key="1">
    <citation type="journal article" date="2021" name="BMC Genomics">
        <title>Datura genome reveals duplications of psychoactive alkaloid biosynthetic genes and high mutation rate following tissue culture.</title>
        <authorList>
            <person name="Rajewski A."/>
            <person name="Carter-House D."/>
            <person name="Stajich J."/>
            <person name="Litt A."/>
        </authorList>
    </citation>
    <scope>NUCLEOTIDE SEQUENCE [LARGE SCALE GENOMIC DNA]</scope>
    <source>
        <strain evidence="1">AR-01</strain>
    </source>
</reference>
<accession>A0ABS8VEL5</accession>
<sequence length="182" mass="19553">METEQSWCFGWLPECDWWCFSGGFRLLGFWCFGFPVIFVGEDEEEEAGVGVNGGCRGGFTGGERGRGKAAGSGGFTGGERGRGKAVGSVVSPVLMEVWWCRAGVRENRGKSGSGFTGSYGGYSVLRLRGSGVRRRGCWSQGRKGFPANQWPDLVVDEEREVGGVFVAGKNGRGREKREGGGC</sequence>
<comment type="caution">
    <text evidence="1">The sequence shown here is derived from an EMBL/GenBank/DDBJ whole genome shotgun (WGS) entry which is preliminary data.</text>
</comment>
<evidence type="ECO:0000313" key="1">
    <source>
        <dbReference type="EMBL" id="MCD9644650.1"/>
    </source>
</evidence>
<dbReference type="Proteomes" id="UP000823775">
    <property type="component" value="Unassembled WGS sequence"/>
</dbReference>
<evidence type="ECO:0000313" key="2">
    <source>
        <dbReference type="Proteomes" id="UP000823775"/>
    </source>
</evidence>
<dbReference type="EMBL" id="JACEIK010004215">
    <property type="protein sequence ID" value="MCD9644650.1"/>
    <property type="molecule type" value="Genomic_DNA"/>
</dbReference>
<keyword evidence="2" id="KW-1185">Reference proteome</keyword>
<gene>
    <name evidence="1" type="ORF">HAX54_033039</name>
</gene>